<comment type="caution">
    <text evidence="3">The sequence shown here is derived from an EMBL/GenBank/DDBJ whole genome shotgun (WGS) entry which is preliminary data.</text>
</comment>
<accession>A0A7Y9G7W9</accession>
<keyword evidence="4" id="KW-1185">Reference proteome</keyword>
<name>A0A7Y9G7W9_9ACTN</name>
<evidence type="ECO:0000313" key="4">
    <source>
        <dbReference type="Proteomes" id="UP000591272"/>
    </source>
</evidence>
<keyword evidence="2" id="KW-0472">Membrane</keyword>
<dbReference type="RefSeq" id="WP_179831320.1">
    <property type="nucleotide sequence ID" value="NZ_BMRD01000012.1"/>
</dbReference>
<feature type="compositionally biased region" description="Low complexity" evidence="1">
    <location>
        <begin position="1"/>
        <end position="17"/>
    </location>
</feature>
<reference evidence="3 4" key="1">
    <citation type="submission" date="2020-07" db="EMBL/GenBank/DDBJ databases">
        <title>Sequencing the genomes of 1000 actinobacteria strains.</title>
        <authorList>
            <person name="Klenk H.-P."/>
        </authorList>
    </citation>
    <scope>NUCLEOTIDE SEQUENCE [LARGE SCALE GENOMIC DNA]</scope>
    <source>
        <strain evidence="3 4">DSM 43461</strain>
    </source>
</reference>
<organism evidence="3 4">
    <name type="scientific">Actinomadura citrea</name>
    <dbReference type="NCBI Taxonomy" id="46158"/>
    <lineage>
        <taxon>Bacteria</taxon>
        <taxon>Bacillati</taxon>
        <taxon>Actinomycetota</taxon>
        <taxon>Actinomycetes</taxon>
        <taxon>Streptosporangiales</taxon>
        <taxon>Thermomonosporaceae</taxon>
        <taxon>Actinomadura</taxon>
    </lineage>
</organism>
<feature type="region of interest" description="Disordered" evidence="1">
    <location>
        <begin position="1"/>
        <end position="53"/>
    </location>
</feature>
<proteinExistence type="predicted"/>
<evidence type="ECO:0000256" key="1">
    <source>
        <dbReference type="SAM" id="MobiDB-lite"/>
    </source>
</evidence>
<keyword evidence="2" id="KW-0812">Transmembrane</keyword>
<dbReference type="Proteomes" id="UP000591272">
    <property type="component" value="Unassembled WGS sequence"/>
</dbReference>
<keyword evidence="2" id="KW-1133">Transmembrane helix</keyword>
<sequence length="143" mass="15072">MAATGKTKTRPTTTRGRAPQKERPQTKGRASTTKRPTSKEGTGTAHRTVAVPLVTPHVTVHRVNVPTPTLPVSGDEMMTAGKAVTSFLAPPGRLAYYAGLGALAAFGVVEWPVAAAIGVGVAVAKRASRSSERQHEQPGRRRQ</sequence>
<evidence type="ECO:0000313" key="3">
    <source>
        <dbReference type="EMBL" id="NYE11534.1"/>
    </source>
</evidence>
<feature type="transmembrane region" description="Helical" evidence="2">
    <location>
        <begin position="94"/>
        <end position="124"/>
    </location>
</feature>
<feature type="compositionally biased region" description="Polar residues" evidence="1">
    <location>
        <begin position="28"/>
        <end position="41"/>
    </location>
</feature>
<dbReference type="AlphaFoldDB" id="A0A7Y9G7W9"/>
<gene>
    <name evidence="3" type="ORF">BJ999_001830</name>
</gene>
<protein>
    <submittedName>
        <fullName evidence="3">Uncharacterized protein</fullName>
    </submittedName>
</protein>
<evidence type="ECO:0000256" key="2">
    <source>
        <dbReference type="SAM" id="Phobius"/>
    </source>
</evidence>
<dbReference type="EMBL" id="JACCBT010000001">
    <property type="protein sequence ID" value="NYE11534.1"/>
    <property type="molecule type" value="Genomic_DNA"/>
</dbReference>